<keyword evidence="6" id="KW-0677">Repeat</keyword>
<dbReference type="InterPro" id="IPR036322">
    <property type="entry name" value="WD40_repeat_dom_sf"/>
</dbReference>
<dbReference type="PANTHER" id="PTHR17583">
    <property type="entry name" value="PHOSPHOINOSITIDE 3-KINASE REGULATORY SUBUNIT 4"/>
    <property type="match status" value="1"/>
</dbReference>
<keyword evidence="3" id="KW-0723">Serine/threonine-protein kinase</keyword>
<dbReference type="InterPro" id="IPR021133">
    <property type="entry name" value="HEAT_type_2"/>
</dbReference>
<dbReference type="Gene3D" id="2.130.10.10">
    <property type="entry name" value="YVTN repeat-like/Quinoprotein amine dehydrogenase"/>
    <property type="match status" value="2"/>
</dbReference>
<gene>
    <name evidence="18" type="ORF">LANO_0E06414G</name>
</gene>
<dbReference type="PROSITE" id="PS00108">
    <property type="entry name" value="PROTEIN_KINASE_ST"/>
    <property type="match status" value="1"/>
</dbReference>
<dbReference type="PROSITE" id="PS50077">
    <property type="entry name" value="HEAT_REPEAT"/>
    <property type="match status" value="1"/>
</dbReference>
<comment type="subcellular location">
    <subcellularLocation>
        <location evidence="1">Endosome membrane</location>
        <topology evidence="1">Lipid-anchor</topology>
    </subcellularLocation>
    <subcellularLocation>
        <location evidence="12">Golgi apparatus</location>
        <location evidence="12">trans-Golgi network membrane</location>
        <topology evidence="12">Lipid-anchor</topology>
    </subcellularLocation>
</comment>
<dbReference type="EMBL" id="LT598451">
    <property type="protein sequence ID" value="SCU94321.1"/>
    <property type="molecule type" value="Genomic_DNA"/>
</dbReference>
<keyword evidence="11" id="KW-0072">Autophagy</keyword>
<dbReference type="CDD" id="cd13980">
    <property type="entry name" value="STKc_Vps15"/>
    <property type="match status" value="1"/>
</dbReference>
<evidence type="ECO:0000256" key="9">
    <source>
        <dbReference type="ARBA" id="ARBA00022777"/>
    </source>
</evidence>
<feature type="repeat" description="HEAT" evidence="15">
    <location>
        <begin position="599"/>
        <end position="637"/>
    </location>
</feature>
<dbReference type="InterPro" id="IPR011009">
    <property type="entry name" value="Kinase-like_dom_sf"/>
</dbReference>
<dbReference type="GO" id="GO:0005524">
    <property type="term" value="F:ATP binding"/>
    <property type="evidence" value="ECO:0007669"/>
    <property type="project" value="UniProtKB-KW"/>
</dbReference>
<evidence type="ECO:0000256" key="6">
    <source>
        <dbReference type="ARBA" id="ARBA00022737"/>
    </source>
</evidence>
<comment type="catalytic activity">
    <reaction evidence="14">
        <text>L-seryl-[protein] + ATP = O-phospho-L-seryl-[protein] + ADP + H(+)</text>
        <dbReference type="Rhea" id="RHEA:17989"/>
        <dbReference type="Rhea" id="RHEA-COMP:9863"/>
        <dbReference type="Rhea" id="RHEA-COMP:11604"/>
        <dbReference type="ChEBI" id="CHEBI:15378"/>
        <dbReference type="ChEBI" id="CHEBI:29999"/>
        <dbReference type="ChEBI" id="CHEBI:30616"/>
        <dbReference type="ChEBI" id="CHEBI:83421"/>
        <dbReference type="ChEBI" id="CHEBI:456216"/>
        <dbReference type="EC" id="2.7.11.1"/>
    </reaction>
    <physiologicalReaction direction="left-to-right" evidence="14">
        <dbReference type="Rhea" id="RHEA:17990"/>
    </physiologicalReaction>
</comment>
<dbReference type="SUPFAM" id="SSF50978">
    <property type="entry name" value="WD40 repeat-like"/>
    <property type="match status" value="1"/>
</dbReference>
<dbReference type="GO" id="GO:0045324">
    <property type="term" value="P:late endosome to vacuole transport"/>
    <property type="evidence" value="ECO:0007669"/>
    <property type="project" value="InterPro"/>
</dbReference>
<protein>
    <recommendedName>
        <fullName evidence="2">non-specific serine/threonine protein kinase</fullName>
        <ecNumber evidence="2">2.7.11.1</ecNumber>
    </recommendedName>
</protein>
<dbReference type="Proteomes" id="UP000189911">
    <property type="component" value="Chromosome E"/>
</dbReference>
<evidence type="ECO:0000256" key="13">
    <source>
        <dbReference type="ARBA" id="ARBA00048659"/>
    </source>
</evidence>
<dbReference type="GO" id="GO:0005794">
    <property type="term" value="C:Golgi apparatus"/>
    <property type="evidence" value="ECO:0007669"/>
    <property type="project" value="UniProtKB-SubCell"/>
</dbReference>
<dbReference type="Pfam" id="PF00400">
    <property type="entry name" value="WD40"/>
    <property type="match status" value="1"/>
</dbReference>
<dbReference type="OrthoDB" id="242910at2759"/>
<dbReference type="InterPro" id="IPR015943">
    <property type="entry name" value="WD40/YVTN_repeat-like_dom_sf"/>
</dbReference>
<sequence>MGAQLSLIAHTAPSIAISSYIDVLDEIHYLSQLNSSRFLKTCKALDPNGEVLIKVFIKPSDDYNLAELQSTLRKEAQVLAQLPNALNYSKIVESDRAGYLIRQHLKSSAYDRLSSRPFFETIEAKFIVFQLLRALDDIHTRGVCHGDLKLENLLLTSWNWLVVTDFSSHIKPTYLPADNPGEYSFYFDTSQRRSCYIAPERFDSTKYQDKNKTDANLTCEMDIFSAGCCIAEIFAEGNCIFNLSQLFRYQNGEYDPKEFLDSHLDDPLLKELIMSMILRDPLKRISIKSILRKYRGSIFPEHFYDFYYDFFRQVAAIDGGIPLAGKICSTLQLSNLSFDMDKIVQNIYNDLPRIYSILNYPLEKSSRRDGKKGGGQHMELTLNALGTIRLRNYGAGSSSVADESSLLTLSLLLHTLRVIKSTPVKLKCMELVATLSQYISDSNKLDRVIPFIASMFFDECSSVQAHSIHILSQILALTTSVNRINEALFTDFLIPRLKKLTQIAKHNEYVRMALAEELGEIARSASRFQDASFTLSMGDDYSTELSESVRKQKRKLIHGFEEITVVLLTDSQASVKVALLSDILPLCSLFGREKTNDVILSHLITYLNDKNASLRIQLIKAITGIAVLLGPITLEQYILPLLVQTVTDSEELVVVMVLKSLRTLSNVGLVQKRFFFDIAKIVSALLLHPNIWIRQFALAQLVEISNKLSRAEVYCLLYPVIKPYFEFDVQLTWESMISSCKKPISRTVYNLLCTWSLRSSNSLFWKQVPSKHKDSFGNNSTVFINKNYTAKNYGLAGDYKLSKVPIKLEDNREILVTNEDKGWLEKIKTVGLKETEIWKIAALRGYVFRVAKMIARKPDAIIPSNPLLENGITSRKGLSSYRLPRNVFFDVLFVNNGAQLNESTHVIVKRSGISGQPLTTAFHSLSQSKSIDLTKSIQLNTKAAPSLTSNLDNVYVQLEGSRLKPQMIKSSPANESDINPSMYIIKNSYEGHDPYIELYLRSIDVKPTFKSFPEFGHISSVRTEAIGKGFIKSFSRFKFLLQVTEHRSTSINVVAASPHDPYVLSGSEEGAIKLWNITKILAGVTFGSSFTLETSSAIMDIKPFPGFDLFTVACKDGTVLLVKVNFRESKGFKTFTALQVVRKLKLERSSEHVIQLSVIPGDVNPVIFALTNTSTVVLIDPRFMSVIRRIENDPLHGAVLCFAIGHDKTSIILGSSRGIVDIWDSRFGTLVHSWTFSDGSPITEMALYPSLVKREEKTVLIVGGSNACIFTVWDYAKKQCRQLALKGESAPPIAEFIPKSVTSESLTVFSEPVSTSVVTSLTLEGHNVLVSETETNSILCFNPRDKTMTPVVSDQAAGMLNFKPVQLTANTTALIKQRAPTEKQSRNNLLNFHNDSISSITIAKSRADRLLVSADRSGVINFYK</sequence>
<dbReference type="GO" id="GO:0005770">
    <property type="term" value="C:late endosome"/>
    <property type="evidence" value="ECO:0007669"/>
    <property type="project" value="TreeGrafter"/>
</dbReference>
<evidence type="ECO:0000256" key="7">
    <source>
        <dbReference type="ARBA" id="ARBA00022741"/>
    </source>
</evidence>
<dbReference type="PANTHER" id="PTHR17583:SF0">
    <property type="entry name" value="PHOSPHOINOSITIDE 3-KINASE REGULATORY SUBUNIT 4"/>
    <property type="match status" value="1"/>
</dbReference>
<keyword evidence="4 16" id="KW-0853">WD repeat</keyword>
<keyword evidence="9" id="KW-0418">Kinase</keyword>
<accession>A0A1G4JTS9</accession>
<evidence type="ECO:0000256" key="14">
    <source>
        <dbReference type="ARBA" id="ARBA00048977"/>
    </source>
</evidence>
<dbReference type="PROSITE" id="PS50294">
    <property type="entry name" value="WD_REPEATS_REGION"/>
    <property type="match status" value="1"/>
</dbReference>
<dbReference type="PROSITE" id="PS50011">
    <property type="entry name" value="PROTEIN_KINASE_DOM"/>
    <property type="match status" value="1"/>
</dbReference>
<dbReference type="PROSITE" id="PS50082">
    <property type="entry name" value="WD_REPEATS_2"/>
    <property type="match status" value="1"/>
</dbReference>
<dbReference type="GO" id="GO:0010008">
    <property type="term" value="C:endosome membrane"/>
    <property type="evidence" value="ECO:0007669"/>
    <property type="project" value="UniProtKB-SubCell"/>
</dbReference>
<organism evidence="18 19">
    <name type="scientific">Lachancea nothofagi CBS 11611</name>
    <dbReference type="NCBI Taxonomy" id="1266666"/>
    <lineage>
        <taxon>Eukaryota</taxon>
        <taxon>Fungi</taxon>
        <taxon>Dikarya</taxon>
        <taxon>Ascomycota</taxon>
        <taxon>Saccharomycotina</taxon>
        <taxon>Saccharomycetes</taxon>
        <taxon>Saccharomycetales</taxon>
        <taxon>Saccharomycetaceae</taxon>
        <taxon>Lachancea</taxon>
    </lineage>
</organism>
<evidence type="ECO:0000256" key="2">
    <source>
        <dbReference type="ARBA" id="ARBA00012513"/>
    </source>
</evidence>
<dbReference type="Pfam" id="PF22956">
    <property type="entry name" value="VPS15-like_hel"/>
    <property type="match status" value="1"/>
</dbReference>
<dbReference type="InterPro" id="IPR000719">
    <property type="entry name" value="Prot_kinase_dom"/>
</dbReference>
<comment type="catalytic activity">
    <reaction evidence="13">
        <text>L-threonyl-[protein] + ATP = O-phospho-L-threonyl-[protein] + ADP + H(+)</text>
        <dbReference type="Rhea" id="RHEA:46608"/>
        <dbReference type="Rhea" id="RHEA-COMP:11060"/>
        <dbReference type="Rhea" id="RHEA-COMP:11605"/>
        <dbReference type="ChEBI" id="CHEBI:15378"/>
        <dbReference type="ChEBI" id="CHEBI:30013"/>
        <dbReference type="ChEBI" id="CHEBI:30616"/>
        <dbReference type="ChEBI" id="CHEBI:61977"/>
        <dbReference type="ChEBI" id="CHEBI:456216"/>
        <dbReference type="EC" id="2.7.11.1"/>
    </reaction>
    <physiologicalReaction direction="left-to-right" evidence="13">
        <dbReference type="Rhea" id="RHEA:46609"/>
    </physiologicalReaction>
</comment>
<dbReference type="SUPFAM" id="SSF48371">
    <property type="entry name" value="ARM repeat"/>
    <property type="match status" value="1"/>
</dbReference>
<proteinExistence type="predicted"/>
<evidence type="ECO:0000256" key="4">
    <source>
        <dbReference type="ARBA" id="ARBA00022574"/>
    </source>
</evidence>
<evidence type="ECO:0000256" key="8">
    <source>
        <dbReference type="ARBA" id="ARBA00022753"/>
    </source>
</evidence>
<keyword evidence="10" id="KW-0067">ATP-binding</keyword>
<reference evidence="19" key="1">
    <citation type="submission" date="2016-03" db="EMBL/GenBank/DDBJ databases">
        <authorList>
            <person name="Devillers Hugo."/>
        </authorList>
    </citation>
    <scope>NUCLEOTIDE SEQUENCE [LARGE SCALE GENOMIC DNA]</scope>
</reference>
<feature type="repeat" description="WD" evidence="16">
    <location>
        <begin position="1044"/>
        <end position="1077"/>
    </location>
</feature>
<dbReference type="Gene3D" id="1.10.510.10">
    <property type="entry name" value="Transferase(Phosphotransferase) domain 1"/>
    <property type="match status" value="1"/>
</dbReference>
<dbReference type="InterPro" id="IPR001680">
    <property type="entry name" value="WD40_rpt"/>
</dbReference>
<keyword evidence="8" id="KW-0967">Endosome</keyword>
<dbReference type="GO" id="GO:0006623">
    <property type="term" value="P:protein targeting to vacuole"/>
    <property type="evidence" value="ECO:0007669"/>
    <property type="project" value="TreeGrafter"/>
</dbReference>
<keyword evidence="7" id="KW-0547">Nucleotide-binding</keyword>
<dbReference type="Pfam" id="PF00069">
    <property type="entry name" value="Pkinase"/>
    <property type="match status" value="1"/>
</dbReference>
<dbReference type="InterPro" id="IPR011989">
    <property type="entry name" value="ARM-like"/>
</dbReference>
<evidence type="ECO:0000256" key="11">
    <source>
        <dbReference type="ARBA" id="ARBA00023006"/>
    </source>
</evidence>
<dbReference type="GO" id="GO:0004674">
    <property type="term" value="F:protein serine/threonine kinase activity"/>
    <property type="evidence" value="ECO:0007669"/>
    <property type="project" value="UniProtKB-KW"/>
</dbReference>
<dbReference type="InterPro" id="IPR008271">
    <property type="entry name" value="Ser/Thr_kinase_AS"/>
</dbReference>
<dbReference type="GO" id="GO:0034271">
    <property type="term" value="C:phosphatidylinositol 3-kinase complex, class III, type I"/>
    <property type="evidence" value="ECO:0007669"/>
    <property type="project" value="TreeGrafter"/>
</dbReference>
<name>A0A1G4JTS9_9SACH</name>
<dbReference type="EC" id="2.7.11.1" evidence="2"/>
<dbReference type="Gene3D" id="1.25.10.10">
    <property type="entry name" value="Leucine-rich Repeat Variant"/>
    <property type="match status" value="1"/>
</dbReference>
<evidence type="ECO:0000256" key="16">
    <source>
        <dbReference type="PROSITE-ProRule" id="PRU00221"/>
    </source>
</evidence>
<dbReference type="SMART" id="SM00320">
    <property type="entry name" value="WD40"/>
    <property type="match status" value="5"/>
</dbReference>
<evidence type="ECO:0000313" key="18">
    <source>
        <dbReference type="EMBL" id="SCU94321.1"/>
    </source>
</evidence>
<dbReference type="InterPro" id="IPR045162">
    <property type="entry name" value="Vps15-like"/>
</dbReference>
<keyword evidence="5" id="KW-0808">Transferase</keyword>
<evidence type="ECO:0000256" key="12">
    <source>
        <dbReference type="ARBA" id="ARBA00037864"/>
    </source>
</evidence>
<dbReference type="SUPFAM" id="SSF56112">
    <property type="entry name" value="Protein kinase-like (PK-like)"/>
    <property type="match status" value="1"/>
</dbReference>
<evidence type="ECO:0000256" key="3">
    <source>
        <dbReference type="ARBA" id="ARBA00022527"/>
    </source>
</evidence>
<evidence type="ECO:0000313" key="19">
    <source>
        <dbReference type="Proteomes" id="UP000189911"/>
    </source>
</evidence>
<evidence type="ECO:0000259" key="17">
    <source>
        <dbReference type="PROSITE" id="PS50011"/>
    </source>
</evidence>
<dbReference type="GO" id="GO:0016236">
    <property type="term" value="P:macroautophagy"/>
    <property type="evidence" value="ECO:0007669"/>
    <property type="project" value="InterPro"/>
</dbReference>
<dbReference type="InterPro" id="IPR016024">
    <property type="entry name" value="ARM-type_fold"/>
</dbReference>
<feature type="domain" description="Protein kinase" evidence="17">
    <location>
        <begin position="27"/>
        <end position="311"/>
    </location>
</feature>
<evidence type="ECO:0000256" key="5">
    <source>
        <dbReference type="ARBA" id="ARBA00022679"/>
    </source>
</evidence>
<keyword evidence="19" id="KW-1185">Reference proteome</keyword>
<dbReference type="GO" id="GO:0034272">
    <property type="term" value="C:phosphatidylinositol 3-kinase complex, class III, type II"/>
    <property type="evidence" value="ECO:0007669"/>
    <property type="project" value="TreeGrafter"/>
</dbReference>
<dbReference type="InterPro" id="IPR055231">
    <property type="entry name" value="2AA_helical"/>
</dbReference>
<dbReference type="SMART" id="SM00220">
    <property type="entry name" value="S_TKc"/>
    <property type="match status" value="1"/>
</dbReference>
<evidence type="ECO:0000256" key="15">
    <source>
        <dbReference type="PROSITE-ProRule" id="PRU00103"/>
    </source>
</evidence>
<dbReference type="GO" id="GO:0071561">
    <property type="term" value="C:nucleus-vacuole junction"/>
    <property type="evidence" value="ECO:0007669"/>
    <property type="project" value="TreeGrafter"/>
</dbReference>
<evidence type="ECO:0000256" key="1">
    <source>
        <dbReference type="ARBA" id="ARBA00004455"/>
    </source>
</evidence>
<evidence type="ECO:0000256" key="10">
    <source>
        <dbReference type="ARBA" id="ARBA00022840"/>
    </source>
</evidence>
<dbReference type="FunFam" id="1.10.510.10:FF:000497">
    <property type="entry name" value="Phosphoinositide 3-kinase regulatory subunit"/>
    <property type="match status" value="1"/>
</dbReference>